<evidence type="ECO:0000256" key="9">
    <source>
        <dbReference type="SAM" id="Phobius"/>
    </source>
</evidence>
<keyword evidence="3 7" id="KW-0812">Transmembrane</keyword>
<dbReference type="GO" id="GO:0030672">
    <property type="term" value="C:synaptic vesicle membrane"/>
    <property type="evidence" value="ECO:0007669"/>
    <property type="project" value="TreeGrafter"/>
</dbReference>
<reference evidence="12" key="3">
    <citation type="submission" date="2025-09" db="UniProtKB">
        <authorList>
            <consortium name="Ensembl"/>
        </authorList>
    </citation>
    <scope>IDENTIFICATION</scope>
</reference>
<feature type="domain" description="MARVEL" evidence="11">
    <location>
        <begin position="1"/>
        <end position="138"/>
    </location>
</feature>
<gene>
    <name evidence="12" type="primary">SYNPR</name>
    <name evidence="12" type="synonym">synpra</name>
</gene>
<feature type="transmembrane region" description="Helical" evidence="9">
    <location>
        <begin position="115"/>
        <end position="134"/>
    </location>
</feature>
<proteinExistence type="inferred from homology"/>
<name>A0A667WSL6_9TELE</name>
<evidence type="ECO:0000256" key="7">
    <source>
        <dbReference type="PROSITE-ProRule" id="PRU00581"/>
    </source>
</evidence>
<evidence type="ECO:0000256" key="4">
    <source>
        <dbReference type="ARBA" id="ARBA00022989"/>
    </source>
</evidence>
<keyword evidence="6" id="KW-0325">Glycoprotein</keyword>
<keyword evidence="4 9" id="KW-1133">Transmembrane helix</keyword>
<accession>A0A667WSL6</accession>
<keyword evidence="5 7" id="KW-0472">Membrane</keyword>
<keyword evidence="13" id="KW-1185">Reference proteome</keyword>
<keyword evidence="10" id="KW-0732">Signal</keyword>
<feature type="signal peptide" evidence="10">
    <location>
        <begin position="1"/>
        <end position="18"/>
    </location>
</feature>
<evidence type="ECO:0000313" key="13">
    <source>
        <dbReference type="Proteomes" id="UP000472263"/>
    </source>
</evidence>
<evidence type="ECO:0000256" key="8">
    <source>
        <dbReference type="SAM" id="MobiDB-lite"/>
    </source>
</evidence>
<evidence type="ECO:0000256" key="1">
    <source>
        <dbReference type="ARBA" id="ARBA00004141"/>
    </source>
</evidence>
<protein>
    <submittedName>
        <fullName evidence="12">Synaptoporin</fullName>
    </submittedName>
</protein>
<reference evidence="12" key="2">
    <citation type="submission" date="2025-08" db="UniProtKB">
        <authorList>
            <consortium name="Ensembl"/>
        </authorList>
    </citation>
    <scope>IDENTIFICATION</scope>
</reference>
<dbReference type="Pfam" id="PF01284">
    <property type="entry name" value="MARVEL"/>
    <property type="match status" value="1"/>
</dbReference>
<reference evidence="12" key="1">
    <citation type="submission" date="2019-06" db="EMBL/GenBank/DDBJ databases">
        <authorList>
            <consortium name="Wellcome Sanger Institute Data Sharing"/>
        </authorList>
    </citation>
    <scope>NUCLEOTIDE SEQUENCE [LARGE SCALE GENOMIC DNA]</scope>
</reference>
<dbReference type="PANTHER" id="PTHR10306:SF16">
    <property type="entry name" value="SYNAPTOPORIN"/>
    <property type="match status" value="1"/>
</dbReference>
<dbReference type="AlphaFoldDB" id="A0A667WSL6"/>
<feature type="transmembrane region" description="Helical" evidence="9">
    <location>
        <begin position="81"/>
        <end position="103"/>
    </location>
</feature>
<dbReference type="InterPro" id="IPR001285">
    <property type="entry name" value="Synaptophysin/porin"/>
</dbReference>
<dbReference type="Ensembl" id="ENSMMDT00005008948.1">
    <property type="protein sequence ID" value="ENSMMDP00005008705.1"/>
    <property type="gene ID" value="ENSMMDG00005004471.1"/>
</dbReference>
<dbReference type="PRINTS" id="PR00220">
    <property type="entry name" value="SYNAPTOPHYSN"/>
</dbReference>
<evidence type="ECO:0000256" key="2">
    <source>
        <dbReference type="ARBA" id="ARBA00006476"/>
    </source>
</evidence>
<dbReference type="GeneTree" id="ENSGT01030000234637"/>
<evidence type="ECO:0000256" key="5">
    <source>
        <dbReference type="ARBA" id="ARBA00023136"/>
    </source>
</evidence>
<organism evidence="12 13">
    <name type="scientific">Myripristis murdjan</name>
    <name type="common">pinecone soldierfish</name>
    <dbReference type="NCBI Taxonomy" id="586833"/>
    <lineage>
        <taxon>Eukaryota</taxon>
        <taxon>Metazoa</taxon>
        <taxon>Chordata</taxon>
        <taxon>Craniata</taxon>
        <taxon>Vertebrata</taxon>
        <taxon>Euteleostomi</taxon>
        <taxon>Actinopterygii</taxon>
        <taxon>Neopterygii</taxon>
        <taxon>Teleostei</taxon>
        <taxon>Neoteleostei</taxon>
        <taxon>Acanthomorphata</taxon>
        <taxon>Holocentriformes</taxon>
        <taxon>Holocentridae</taxon>
        <taxon>Myripristis</taxon>
    </lineage>
</organism>
<feature type="chain" id="PRO_5025506347" evidence="10">
    <location>
        <begin position="19"/>
        <end position="199"/>
    </location>
</feature>
<evidence type="ECO:0000259" key="11">
    <source>
        <dbReference type="PROSITE" id="PS51225"/>
    </source>
</evidence>
<dbReference type="PANTHER" id="PTHR10306">
    <property type="entry name" value="SYNAPTOPHYSIN"/>
    <property type="match status" value="1"/>
</dbReference>
<evidence type="ECO:0000313" key="12">
    <source>
        <dbReference type="Ensembl" id="ENSMMDP00005008705.1"/>
    </source>
</evidence>
<feature type="region of interest" description="Disordered" evidence="8">
    <location>
        <begin position="167"/>
        <end position="199"/>
    </location>
</feature>
<dbReference type="Proteomes" id="UP000472263">
    <property type="component" value="Chromosome 5"/>
</dbReference>
<comment type="similarity">
    <text evidence="2">Belongs to the synaptophysin/synaptobrevin family.</text>
</comment>
<feature type="compositionally biased region" description="Polar residues" evidence="8">
    <location>
        <begin position="184"/>
        <end position="199"/>
    </location>
</feature>
<evidence type="ECO:0000256" key="10">
    <source>
        <dbReference type="SAM" id="SignalP"/>
    </source>
</evidence>
<evidence type="ECO:0000256" key="3">
    <source>
        <dbReference type="ARBA" id="ARBA00022692"/>
    </source>
</evidence>
<evidence type="ECO:0000256" key="6">
    <source>
        <dbReference type="ARBA" id="ARBA00023180"/>
    </source>
</evidence>
<dbReference type="PROSITE" id="PS51225">
    <property type="entry name" value="MARVEL"/>
    <property type="match status" value="1"/>
</dbReference>
<sequence length="199" mass="22166">MCMCKFVCLFAIFAFATCGGYTGQLRVSVDCMEKASSNLSIGIDFAYPFRLHQVSFEAPLCEGMRRERVALIGDYSSSAEFFVTIAVFAFLYSLMATIVYIFFQNKYRENNRGPLIVFGFLNFVLWAGNIWFVFKETGWHKGAARYPGGAPEKQAGTFNQQPYNQGSFDQSGGYSAQGDLGQPSEYSQVGGPTSYSNQM</sequence>
<dbReference type="InterPro" id="IPR008253">
    <property type="entry name" value="Marvel"/>
</dbReference>
<comment type="subcellular location">
    <subcellularLocation>
        <location evidence="1">Membrane</location>
        <topology evidence="1">Multi-pass membrane protein</topology>
    </subcellularLocation>
</comment>